<dbReference type="SUPFAM" id="SSF51735">
    <property type="entry name" value="NAD(P)-binding Rossmann-fold domains"/>
    <property type="match status" value="1"/>
</dbReference>
<keyword evidence="3" id="KW-1185">Reference proteome</keyword>
<dbReference type="InterPro" id="IPR003462">
    <property type="entry name" value="ODC_Mu_crystall"/>
</dbReference>
<dbReference type="GO" id="GO:0019752">
    <property type="term" value="P:carboxylic acid metabolic process"/>
    <property type="evidence" value="ECO:0007669"/>
    <property type="project" value="UniProtKB-ARBA"/>
</dbReference>
<dbReference type="InterPro" id="IPR036291">
    <property type="entry name" value="NAD(P)-bd_dom_sf"/>
</dbReference>
<organism evidence="2 3">
    <name type="scientific">Caldilinea aerophila (strain DSM 14535 / JCM 11387 / NBRC 104270 / STL-6-O1)</name>
    <dbReference type="NCBI Taxonomy" id="926550"/>
    <lineage>
        <taxon>Bacteria</taxon>
        <taxon>Bacillati</taxon>
        <taxon>Chloroflexota</taxon>
        <taxon>Caldilineae</taxon>
        <taxon>Caldilineales</taxon>
        <taxon>Caldilineaceae</taxon>
        <taxon>Caldilinea</taxon>
    </lineage>
</organism>
<dbReference type="FunFam" id="3.40.50.720:FF:000311">
    <property type="entry name" value="Ornithine cyclodeaminase"/>
    <property type="match status" value="1"/>
</dbReference>
<gene>
    <name evidence="2" type="ordered locus">CLDAP_11680</name>
</gene>
<dbReference type="KEGG" id="cap:CLDAP_11680"/>
<dbReference type="PATRIC" id="fig|926550.5.peg.1234"/>
<dbReference type="eggNOG" id="COG2423">
    <property type="taxonomic scope" value="Bacteria"/>
</dbReference>
<dbReference type="GO" id="GO:0005737">
    <property type="term" value="C:cytoplasm"/>
    <property type="evidence" value="ECO:0007669"/>
    <property type="project" value="TreeGrafter"/>
</dbReference>
<dbReference type="PIRSF" id="PIRSF001439">
    <property type="entry name" value="CryM"/>
    <property type="match status" value="1"/>
</dbReference>
<dbReference type="Proteomes" id="UP000007880">
    <property type="component" value="Chromosome"/>
</dbReference>
<comment type="similarity">
    <text evidence="1">Belongs to the ornithine cyclodeaminase/mu-crystallin family.</text>
</comment>
<dbReference type="Gene3D" id="3.30.1780.10">
    <property type="entry name" value="ornithine cyclodeaminase, domain 1"/>
    <property type="match status" value="1"/>
</dbReference>
<evidence type="ECO:0000313" key="3">
    <source>
        <dbReference type="Proteomes" id="UP000007880"/>
    </source>
</evidence>
<dbReference type="RefSeq" id="WP_014432448.1">
    <property type="nucleotide sequence ID" value="NC_017079.1"/>
</dbReference>
<dbReference type="InterPro" id="IPR023401">
    <property type="entry name" value="ODC_N"/>
</dbReference>
<dbReference type="STRING" id="926550.CLDAP_11680"/>
<dbReference type="PANTHER" id="PTHR13812">
    <property type="entry name" value="KETIMINE REDUCTASE MU-CRYSTALLIN"/>
    <property type="match status" value="1"/>
</dbReference>
<sequence length="325" mass="34856">MLILTRRDVEHLLTMPDAIAAVEEGFRQLAAGAVEMPQRLVTSVTPYNGVHLSMPAFVAGDPGTLTIKVVTVYNDNRARYDLPTIHAVLLLHDARTGKPLALMDAEHLTAMRTGAVSGVATRHMARPDARVVTIFGTGVQAGPQLLAMAAVRPIQQVYVVSRSNPHDFAVQMTDQLHIPVTVAHDVRSAVEAADIICTATNSPTPLFPGEWLRAGVHINAIGAYTKTTRELDSEAVRRSRVVVDRRQAAQVEAGDIVIPLQEGVIGPEHIIAELADIVTGAVAGRTSPEEITLFKSVGLALQDAMTAALVYRRAVEQGVGQSVEL</sequence>
<evidence type="ECO:0000313" key="2">
    <source>
        <dbReference type="EMBL" id="BAL99207.1"/>
    </source>
</evidence>
<dbReference type="Pfam" id="PF02423">
    <property type="entry name" value="OCD_Mu_crystall"/>
    <property type="match status" value="1"/>
</dbReference>
<name>I0I1S0_CALAS</name>
<dbReference type="HOGENOM" id="CLU_042088_2_1_0"/>
<evidence type="ECO:0000256" key="1">
    <source>
        <dbReference type="ARBA" id="ARBA00008903"/>
    </source>
</evidence>
<reference evidence="2 3" key="1">
    <citation type="submission" date="2012-02" db="EMBL/GenBank/DDBJ databases">
        <title>Complete genome sequence of Caldilinea aerophila DSM 14535 (= NBRC 102666).</title>
        <authorList>
            <person name="Oguchi A."/>
            <person name="Hosoyama A."/>
            <person name="Sekine M."/>
            <person name="Fukai R."/>
            <person name="Kato Y."/>
            <person name="Nakamura S."/>
            <person name="Hanada S."/>
            <person name="Yamazaki S."/>
            <person name="Fujita N."/>
        </authorList>
    </citation>
    <scope>NUCLEOTIDE SEQUENCE [LARGE SCALE GENOMIC DNA]</scope>
    <source>
        <strain evidence="3">DSM 14535 / JCM 11387 / NBRC 104270 / STL-6-O1</strain>
    </source>
</reference>
<dbReference type="AlphaFoldDB" id="I0I1S0"/>
<accession>I0I1S0</accession>
<dbReference type="Gene3D" id="3.40.50.720">
    <property type="entry name" value="NAD(P)-binding Rossmann-like Domain"/>
    <property type="match status" value="1"/>
</dbReference>
<dbReference type="PANTHER" id="PTHR13812:SF19">
    <property type="entry name" value="KETIMINE REDUCTASE MU-CRYSTALLIN"/>
    <property type="match status" value="1"/>
</dbReference>
<protein>
    <submittedName>
        <fullName evidence="2">Ornithine cyclodeaminase/mu-crystallin family protein</fullName>
    </submittedName>
</protein>
<dbReference type="GO" id="GO:0016491">
    <property type="term" value="F:oxidoreductase activity"/>
    <property type="evidence" value="ECO:0007669"/>
    <property type="project" value="UniProtKB-ARBA"/>
</dbReference>
<dbReference type="EMBL" id="AP012337">
    <property type="protein sequence ID" value="BAL99207.1"/>
    <property type="molecule type" value="Genomic_DNA"/>
</dbReference>
<proteinExistence type="inferred from homology"/>
<dbReference type="OrthoDB" id="9792005at2"/>